<organism evidence="1 2">
    <name type="scientific">Diversispora eburnea</name>
    <dbReference type="NCBI Taxonomy" id="1213867"/>
    <lineage>
        <taxon>Eukaryota</taxon>
        <taxon>Fungi</taxon>
        <taxon>Fungi incertae sedis</taxon>
        <taxon>Mucoromycota</taxon>
        <taxon>Glomeromycotina</taxon>
        <taxon>Glomeromycetes</taxon>
        <taxon>Diversisporales</taxon>
        <taxon>Diversisporaceae</taxon>
        <taxon>Diversispora</taxon>
    </lineage>
</organism>
<dbReference type="Proteomes" id="UP000789706">
    <property type="component" value="Unassembled WGS sequence"/>
</dbReference>
<reference evidence="1" key="1">
    <citation type="submission" date="2021-06" db="EMBL/GenBank/DDBJ databases">
        <authorList>
            <person name="Kallberg Y."/>
            <person name="Tangrot J."/>
            <person name="Rosling A."/>
        </authorList>
    </citation>
    <scope>NUCLEOTIDE SEQUENCE</scope>
    <source>
        <strain evidence="1">AZ414A</strain>
    </source>
</reference>
<evidence type="ECO:0000313" key="1">
    <source>
        <dbReference type="EMBL" id="CAG8493567.1"/>
    </source>
</evidence>
<evidence type="ECO:0000313" key="2">
    <source>
        <dbReference type="Proteomes" id="UP000789706"/>
    </source>
</evidence>
<sequence length="53" mass="6426">MSHEFKEERFDDIDIETFLNNSDEEGYRTTPKKIMFNTFITSIKDTIDEKNYK</sequence>
<accession>A0A9N8WLI1</accession>
<keyword evidence="2" id="KW-1185">Reference proteome</keyword>
<proteinExistence type="predicted"/>
<gene>
    <name evidence="1" type="ORF">DEBURN_LOCUS4306</name>
</gene>
<dbReference type="AlphaFoldDB" id="A0A9N8WLI1"/>
<dbReference type="EMBL" id="CAJVPK010000319">
    <property type="protein sequence ID" value="CAG8493567.1"/>
    <property type="molecule type" value="Genomic_DNA"/>
</dbReference>
<dbReference type="OrthoDB" id="2439934at2759"/>
<name>A0A9N8WLI1_9GLOM</name>
<protein>
    <submittedName>
        <fullName evidence="1">8060_t:CDS:1</fullName>
    </submittedName>
</protein>
<comment type="caution">
    <text evidence="1">The sequence shown here is derived from an EMBL/GenBank/DDBJ whole genome shotgun (WGS) entry which is preliminary data.</text>
</comment>